<evidence type="ECO:0000256" key="1">
    <source>
        <dbReference type="SAM" id="SignalP"/>
    </source>
</evidence>
<dbReference type="AlphaFoldDB" id="A0A0C2RZC9"/>
<evidence type="ECO:0000313" key="2">
    <source>
        <dbReference type="EMBL" id="KIL55730.1"/>
    </source>
</evidence>
<feature type="signal peptide" evidence="1">
    <location>
        <begin position="1"/>
        <end position="19"/>
    </location>
</feature>
<evidence type="ECO:0008006" key="4">
    <source>
        <dbReference type="Google" id="ProtNLM"/>
    </source>
</evidence>
<dbReference type="Proteomes" id="UP000054549">
    <property type="component" value="Unassembled WGS sequence"/>
</dbReference>
<reference evidence="2 3" key="1">
    <citation type="submission" date="2014-04" db="EMBL/GenBank/DDBJ databases">
        <title>Evolutionary Origins and Diversification of the Mycorrhizal Mutualists.</title>
        <authorList>
            <consortium name="DOE Joint Genome Institute"/>
            <consortium name="Mycorrhizal Genomics Consortium"/>
            <person name="Kohler A."/>
            <person name="Kuo A."/>
            <person name="Nagy L.G."/>
            <person name="Floudas D."/>
            <person name="Copeland A."/>
            <person name="Barry K.W."/>
            <person name="Cichocki N."/>
            <person name="Veneault-Fourrey C."/>
            <person name="LaButti K."/>
            <person name="Lindquist E.A."/>
            <person name="Lipzen A."/>
            <person name="Lundell T."/>
            <person name="Morin E."/>
            <person name="Murat C."/>
            <person name="Riley R."/>
            <person name="Ohm R."/>
            <person name="Sun H."/>
            <person name="Tunlid A."/>
            <person name="Henrissat B."/>
            <person name="Grigoriev I.V."/>
            <person name="Hibbett D.S."/>
            <person name="Martin F."/>
        </authorList>
    </citation>
    <scope>NUCLEOTIDE SEQUENCE [LARGE SCALE GENOMIC DNA]</scope>
    <source>
        <strain evidence="2 3">Koide BX008</strain>
    </source>
</reference>
<evidence type="ECO:0000313" key="3">
    <source>
        <dbReference type="Proteomes" id="UP000054549"/>
    </source>
</evidence>
<dbReference type="EMBL" id="KN818479">
    <property type="protein sequence ID" value="KIL55730.1"/>
    <property type="molecule type" value="Genomic_DNA"/>
</dbReference>
<accession>A0A0C2RZC9</accession>
<gene>
    <name evidence="2" type="ORF">M378DRAFT_182149</name>
</gene>
<keyword evidence="3" id="KW-1185">Reference proteome</keyword>
<protein>
    <recommendedName>
        <fullName evidence="4">Secreted protein</fullName>
    </recommendedName>
</protein>
<organism evidence="2 3">
    <name type="scientific">Amanita muscaria (strain Koide BX008)</name>
    <dbReference type="NCBI Taxonomy" id="946122"/>
    <lineage>
        <taxon>Eukaryota</taxon>
        <taxon>Fungi</taxon>
        <taxon>Dikarya</taxon>
        <taxon>Basidiomycota</taxon>
        <taxon>Agaricomycotina</taxon>
        <taxon>Agaricomycetes</taxon>
        <taxon>Agaricomycetidae</taxon>
        <taxon>Agaricales</taxon>
        <taxon>Pluteineae</taxon>
        <taxon>Amanitaceae</taxon>
        <taxon>Amanita</taxon>
    </lineage>
</organism>
<dbReference type="HOGENOM" id="CLU_1795966_0_0_1"/>
<dbReference type="InParanoid" id="A0A0C2RZC9"/>
<proteinExistence type="predicted"/>
<feature type="chain" id="PRO_5002167020" description="Secreted protein" evidence="1">
    <location>
        <begin position="20"/>
        <end position="144"/>
    </location>
</feature>
<sequence length="144" mass="15710">MPVLMSILCLRVLISISLSHRHHRNSQQCDSVRAGAPIDHLTLVVLGQLASMFSSFKGGYWFLTSLSDPSSSSPASFSLLKTHMQANSRILNDVPPIPHHVSYFHTSTSLRLALSPLTLCGGPRVSHSAHANARKRTVSRVSTI</sequence>
<name>A0A0C2RZC9_AMAMK</name>
<keyword evidence="1" id="KW-0732">Signal</keyword>